<proteinExistence type="predicted"/>
<evidence type="ECO:0000313" key="2">
    <source>
        <dbReference type="Proteomes" id="UP000000757"/>
    </source>
</evidence>
<protein>
    <submittedName>
        <fullName evidence="1">Uncharacterized protein</fullName>
    </submittedName>
</protein>
<dbReference type="OrthoDB" id="9905718at2"/>
<dbReference type="KEGG" id="msm:MSMEG_4759"/>
<sequence>MVLRDLVVVCGGLVGATWAPRCVRPTAIRRRILGACGAVPGGSARGGALIRVA</sequence>
<dbReference type="EMBL" id="CP000480">
    <property type="protein sequence ID" value="ABK71278.1"/>
    <property type="molecule type" value="Genomic_DNA"/>
</dbReference>
<gene>
    <name evidence="1" type="ordered locus">MSMEG_4759</name>
</gene>
<dbReference type="AlphaFoldDB" id="A0R1H9"/>
<name>A0R1H9_MYCS2</name>
<evidence type="ECO:0000313" key="1">
    <source>
        <dbReference type="EMBL" id="ABK71278.1"/>
    </source>
</evidence>
<dbReference type="KEGG" id="msb:LJ00_23540"/>
<keyword evidence="2" id="KW-1185">Reference proteome</keyword>
<reference evidence="1 2" key="1">
    <citation type="submission" date="2006-10" db="EMBL/GenBank/DDBJ databases">
        <authorList>
            <person name="Fleischmann R.D."/>
            <person name="Dodson R.J."/>
            <person name="Haft D.H."/>
            <person name="Merkel J.S."/>
            <person name="Nelson W.C."/>
            <person name="Fraser C.M."/>
        </authorList>
    </citation>
    <scope>NUCLEOTIDE SEQUENCE [LARGE SCALE GENOMIC DNA]</scope>
    <source>
        <strain evidence="2">ATCC 700084 / mc(2)155</strain>
    </source>
</reference>
<accession>A0R1H9</accession>
<dbReference type="PATRIC" id="fig|246196.19.peg.4643"/>
<dbReference type="STRING" id="246196.MSMEG_4759"/>
<dbReference type="Proteomes" id="UP000000757">
    <property type="component" value="Chromosome"/>
</dbReference>
<organism evidence="1 2">
    <name type="scientific">Mycolicibacterium smegmatis (strain ATCC 700084 / mc(2)155)</name>
    <name type="common">Mycobacterium smegmatis</name>
    <dbReference type="NCBI Taxonomy" id="246196"/>
    <lineage>
        <taxon>Bacteria</taxon>
        <taxon>Bacillati</taxon>
        <taxon>Actinomycetota</taxon>
        <taxon>Actinomycetes</taxon>
        <taxon>Mycobacteriales</taxon>
        <taxon>Mycobacteriaceae</taxon>
        <taxon>Mycolicibacterium</taxon>
    </lineage>
</organism>